<name>A0ABX2CMZ4_9BRAD</name>
<evidence type="ECO:0000256" key="6">
    <source>
        <dbReference type="ARBA" id="ARBA00022989"/>
    </source>
</evidence>
<feature type="transmembrane region" description="Helical" evidence="8">
    <location>
        <begin position="251"/>
        <end position="269"/>
    </location>
</feature>
<feature type="transmembrane region" description="Helical" evidence="8">
    <location>
        <begin position="281"/>
        <end position="299"/>
    </location>
</feature>
<feature type="transmembrane region" description="Helical" evidence="8">
    <location>
        <begin position="12"/>
        <end position="38"/>
    </location>
</feature>
<gene>
    <name evidence="10" type="ORF">HL667_27515</name>
</gene>
<feature type="transmembrane region" description="Helical" evidence="8">
    <location>
        <begin position="340"/>
        <end position="358"/>
    </location>
</feature>
<keyword evidence="6 8" id="KW-1133">Transmembrane helix</keyword>
<evidence type="ECO:0000256" key="2">
    <source>
        <dbReference type="ARBA" id="ARBA00022475"/>
    </source>
</evidence>
<dbReference type="PANTHER" id="PTHR33908:SF11">
    <property type="entry name" value="MEMBRANE PROTEIN"/>
    <property type="match status" value="1"/>
</dbReference>
<dbReference type="InterPro" id="IPR038731">
    <property type="entry name" value="RgtA/B/C-like"/>
</dbReference>
<evidence type="ECO:0000256" key="7">
    <source>
        <dbReference type="ARBA" id="ARBA00023136"/>
    </source>
</evidence>
<evidence type="ECO:0000259" key="9">
    <source>
        <dbReference type="Pfam" id="PF13231"/>
    </source>
</evidence>
<keyword evidence="7 8" id="KW-0472">Membrane</keyword>
<keyword evidence="3" id="KW-0328">Glycosyltransferase</keyword>
<evidence type="ECO:0000256" key="4">
    <source>
        <dbReference type="ARBA" id="ARBA00022679"/>
    </source>
</evidence>
<comment type="caution">
    <text evidence="10">The sequence shown here is derived from an EMBL/GenBank/DDBJ whole genome shotgun (WGS) entry which is preliminary data.</text>
</comment>
<feature type="transmembrane region" description="Helical" evidence="8">
    <location>
        <begin position="311"/>
        <end position="328"/>
    </location>
</feature>
<evidence type="ECO:0000256" key="1">
    <source>
        <dbReference type="ARBA" id="ARBA00004651"/>
    </source>
</evidence>
<dbReference type="PANTHER" id="PTHR33908">
    <property type="entry name" value="MANNOSYLTRANSFERASE YKCB-RELATED"/>
    <property type="match status" value="1"/>
</dbReference>
<keyword evidence="5 8" id="KW-0812">Transmembrane</keyword>
<feature type="transmembrane region" description="Helical" evidence="8">
    <location>
        <begin position="77"/>
        <end position="95"/>
    </location>
</feature>
<dbReference type="Proteomes" id="UP000886476">
    <property type="component" value="Unassembled WGS sequence"/>
</dbReference>
<dbReference type="InterPro" id="IPR050297">
    <property type="entry name" value="LipidA_mod_glycosyltrf_83"/>
</dbReference>
<evidence type="ECO:0000256" key="3">
    <source>
        <dbReference type="ARBA" id="ARBA00022676"/>
    </source>
</evidence>
<feature type="transmembrane region" description="Helical" evidence="8">
    <location>
        <begin position="107"/>
        <end position="128"/>
    </location>
</feature>
<dbReference type="EMBL" id="JABFDN010000012">
    <property type="protein sequence ID" value="NPU68780.1"/>
    <property type="molecule type" value="Genomic_DNA"/>
</dbReference>
<evidence type="ECO:0000256" key="8">
    <source>
        <dbReference type="SAM" id="Phobius"/>
    </source>
</evidence>
<accession>A0ABX2CMZ4</accession>
<proteinExistence type="predicted"/>
<dbReference type="RefSeq" id="WP_172113829.1">
    <property type="nucleotide sequence ID" value="NZ_JABFDN010000012.1"/>
</dbReference>
<evidence type="ECO:0000313" key="11">
    <source>
        <dbReference type="Proteomes" id="UP000886476"/>
    </source>
</evidence>
<evidence type="ECO:0000256" key="5">
    <source>
        <dbReference type="ARBA" id="ARBA00022692"/>
    </source>
</evidence>
<organism evidence="10 11">
    <name type="scientific">Bradyrhizobium aeschynomenes</name>
    <dbReference type="NCBI Taxonomy" id="2734909"/>
    <lineage>
        <taxon>Bacteria</taxon>
        <taxon>Pseudomonadati</taxon>
        <taxon>Pseudomonadota</taxon>
        <taxon>Alphaproteobacteria</taxon>
        <taxon>Hyphomicrobiales</taxon>
        <taxon>Nitrobacteraceae</taxon>
        <taxon>Bradyrhizobium</taxon>
    </lineage>
</organism>
<reference evidence="10" key="1">
    <citation type="submission" date="2020-05" db="EMBL/GenBank/DDBJ databases">
        <title>Nod-independent and nitrogen-fixing Bradyrhizobium aeschynomene sp. nov. isolated from nodules of Aeschynomene indica.</title>
        <authorList>
            <person name="Zhang Z."/>
        </authorList>
    </citation>
    <scope>NUCLEOTIDE SEQUENCE</scope>
    <source>
        <strain evidence="10">83012</strain>
    </source>
</reference>
<comment type="subcellular location">
    <subcellularLocation>
        <location evidence="1">Cell membrane</location>
        <topology evidence="1">Multi-pass membrane protein</topology>
    </subcellularLocation>
</comment>
<sequence length="505" mass="55305">MTSAAGADDARLVRNVWLTIAGLVVLRLAAAAVTPITFDEAYYWMWSKHLAGGYYDHPPMVAVVIRLGTLIADDSELGVRLVSILLGLPMSYAVYRTAQILFGSLRVAATAALLLNVTLMAAVGTLIVTPDAPLLVASSFVLLFCAKVLETGRGVWWLAVGAAVGAALLSKYTAMFFGAAILIWLVAVPKLRHWLASPWPYLGGVVAFAIFSPVILWNADHQWVSFIKQLGRAKVEDFRPVYIAEIIPTQFAFATPLVFILGVMGLYALARRRAGEAASRVLIEAMVWVIVAYFVWHSLHARVEANWFAPIYPAFVVAAAAAAHLVAWKPRERRTAAFCLRWALPAGAAMFVALIVQANTGWLSGYKRDATVRSVGVGWHPLAAAIEAARARAGANCVLAMDYGTTAWLSFYLPPGTCVLQPIQRIRWVNFPEPDPAKLAGTQLLVDEAQIATRFYVENTFARVEKVGEAERRRGPLTIETYAFYALSQPRSEIIDRTPPPELLR</sequence>
<feature type="transmembrane region" description="Helical" evidence="8">
    <location>
        <begin position="199"/>
        <end position="219"/>
    </location>
</feature>
<evidence type="ECO:0000313" key="10">
    <source>
        <dbReference type="EMBL" id="NPU68780.1"/>
    </source>
</evidence>
<protein>
    <submittedName>
        <fullName evidence="10">Glycosyltransferase family 39 protein</fullName>
    </submittedName>
</protein>
<keyword evidence="2" id="KW-1003">Cell membrane</keyword>
<feature type="domain" description="Glycosyltransferase RgtA/B/C/D-like" evidence="9">
    <location>
        <begin position="56"/>
        <end position="217"/>
    </location>
</feature>
<feature type="transmembrane region" description="Helical" evidence="8">
    <location>
        <begin position="156"/>
        <end position="187"/>
    </location>
</feature>
<keyword evidence="11" id="KW-1185">Reference proteome</keyword>
<dbReference type="Pfam" id="PF13231">
    <property type="entry name" value="PMT_2"/>
    <property type="match status" value="1"/>
</dbReference>
<keyword evidence="4" id="KW-0808">Transferase</keyword>